<comment type="caution">
    <text evidence="3">The sequence shown here is derived from an EMBL/GenBank/DDBJ whole genome shotgun (WGS) entry which is preliminary data.</text>
</comment>
<dbReference type="EMBL" id="JAACJO010000004">
    <property type="protein sequence ID" value="KAF5359841.1"/>
    <property type="molecule type" value="Genomic_DNA"/>
</dbReference>
<evidence type="ECO:0000256" key="1">
    <source>
        <dbReference type="ARBA" id="ARBA00022737"/>
    </source>
</evidence>
<keyword evidence="4" id="KW-1185">Reference proteome</keyword>
<dbReference type="AlphaFoldDB" id="A0A8H5LJP6"/>
<proteinExistence type="predicted"/>
<dbReference type="Pfam" id="PF24883">
    <property type="entry name" value="NPHP3_N"/>
    <property type="match status" value="1"/>
</dbReference>
<dbReference type="PANTHER" id="PTHR10039:SF17">
    <property type="entry name" value="FUNGAL STAND N-TERMINAL GOODBYE DOMAIN-CONTAINING PROTEIN-RELATED"/>
    <property type="match status" value="1"/>
</dbReference>
<dbReference type="PANTHER" id="PTHR10039">
    <property type="entry name" value="AMELOGENIN"/>
    <property type="match status" value="1"/>
</dbReference>
<dbReference type="SUPFAM" id="SSF52540">
    <property type="entry name" value="P-loop containing nucleoside triphosphate hydrolases"/>
    <property type="match status" value="1"/>
</dbReference>
<organism evidence="3 4">
    <name type="scientific">Leucocoprinus leucothites</name>
    <dbReference type="NCBI Taxonomy" id="201217"/>
    <lineage>
        <taxon>Eukaryota</taxon>
        <taxon>Fungi</taxon>
        <taxon>Dikarya</taxon>
        <taxon>Basidiomycota</taxon>
        <taxon>Agaricomycotina</taxon>
        <taxon>Agaricomycetes</taxon>
        <taxon>Agaricomycetidae</taxon>
        <taxon>Agaricales</taxon>
        <taxon>Agaricineae</taxon>
        <taxon>Agaricaceae</taxon>
        <taxon>Leucocoprinus</taxon>
    </lineage>
</organism>
<feature type="domain" description="Nephrocystin 3-like N-terminal" evidence="2">
    <location>
        <begin position="104"/>
        <end position="257"/>
    </location>
</feature>
<evidence type="ECO:0000313" key="3">
    <source>
        <dbReference type="EMBL" id="KAF5359841.1"/>
    </source>
</evidence>
<dbReference type="Gene3D" id="3.40.50.300">
    <property type="entry name" value="P-loop containing nucleotide triphosphate hydrolases"/>
    <property type="match status" value="1"/>
</dbReference>
<dbReference type="Proteomes" id="UP000559027">
    <property type="component" value="Unassembled WGS sequence"/>
</dbReference>
<evidence type="ECO:0000313" key="4">
    <source>
        <dbReference type="Proteomes" id="UP000559027"/>
    </source>
</evidence>
<evidence type="ECO:0000259" key="2">
    <source>
        <dbReference type="Pfam" id="PF24883"/>
    </source>
</evidence>
<accession>A0A8H5LJP6</accession>
<dbReference type="InterPro" id="IPR027417">
    <property type="entry name" value="P-loop_NTPase"/>
</dbReference>
<gene>
    <name evidence="3" type="ORF">D9756_003577</name>
</gene>
<keyword evidence="1" id="KW-0677">Repeat</keyword>
<protein>
    <recommendedName>
        <fullName evidence="2">Nephrocystin 3-like N-terminal domain-containing protein</fullName>
    </recommendedName>
</protein>
<dbReference type="OrthoDB" id="4760524at2759"/>
<sequence>MGPDDTGRSVMPQNINATSGPFTGIFPNASGFRIESFTAYAIDQTTSLGNFTALQYLSDRIKKCVPGAMLDSADRECPPRCNPDTRQNLRNRIFTWGTTENPNHDWRMLWLSGPAGVGKSAVAQTVAEEFQAHRRLGATFFFSRSNHLDDPDTVIPTLAYQLAVNHSQYKQILVQRLADDPLILDKSRKTQFRELIVEPFHILVTQSVDTIQGPLLIMIDGLDECRDRAAQWELVELIGCLVHQVPKLPLIWMICSRPEAHLKALFLDPDRPIICDRESLSISDHEAQSDAWRILRSGFADIRRHYADQLDLEWPRYADVERIATIASGHLGFVSFVLRFIGDEQYSDPTGQLCVCIHFLRHLPGSHGPANPLRALDPLYHQILSNIPDRDLPTTMRIVGMLILYPTQHGLSAQNHANFLELDQATFYRSLQHLHSVLDIPPAHKASSEPIRIYHTSFSDFLLSPWRSGRFCLDKELVNLDVATGSLHWQNHMILATRGICAYPKLKWVGRQDGWDSVLYYLDKYSAEIGWNACCSVRQELVSTLINQLAVFEFSGLQKVPEGFCTFLLWLYRLGSHSNSLIRIVGAGPGVGLTPDVNGPTIALKHEVPDVAGYLQEFGLLDQDLSLSVPYVLNIELGNDSRTLRVSLLLRQTTSRTPARPLTKPSTSFIPPRLHRSFAQH</sequence>
<dbReference type="InterPro" id="IPR056884">
    <property type="entry name" value="NPHP3-like_N"/>
</dbReference>
<name>A0A8H5LJP6_9AGAR</name>
<reference evidence="3 4" key="1">
    <citation type="journal article" date="2020" name="ISME J.">
        <title>Uncovering the hidden diversity of litter-decomposition mechanisms in mushroom-forming fungi.</title>
        <authorList>
            <person name="Floudas D."/>
            <person name="Bentzer J."/>
            <person name="Ahren D."/>
            <person name="Johansson T."/>
            <person name="Persson P."/>
            <person name="Tunlid A."/>
        </authorList>
    </citation>
    <scope>NUCLEOTIDE SEQUENCE [LARGE SCALE GENOMIC DNA]</scope>
    <source>
        <strain evidence="3 4">CBS 146.42</strain>
    </source>
</reference>